<dbReference type="InterPro" id="IPR041667">
    <property type="entry name" value="Cupin_8"/>
</dbReference>
<sequence length="288" mass="33830">MKLTPVKSAENISSEAFILNHMKACKPIILKDFIEQNSPAYQKWNYEYFKEIAGETKVNVYGSELESIDRVASKPVAETTFSEYLDLISTKTTEYRLFLFNLLSIKPELKDDLHYRDITKGKVLKWLPFMFFGGKGSITRNHIDIDMSHVFITQFQGVKRIWLFPWEQSDLMYKLPYNFHSLVNLQEADYEKYPALKHLKGYEAVIKPGETLYIPSGWWHYIQYETEGYSVSVRALPSSLLEKWRGFKNLVIIRHFDNAMRTVFKEKWFNYKVKIANKRAEKAMSKAG</sequence>
<keyword evidence="3" id="KW-1185">Reference proteome</keyword>
<accession>A0A1N6IDY3</accession>
<dbReference type="STRING" id="59733.SAMN05421769_3344"/>
<dbReference type="RefSeq" id="WP_074231655.1">
    <property type="nucleotide sequence ID" value="NZ_FSRQ01000003.1"/>
</dbReference>
<evidence type="ECO:0000259" key="1">
    <source>
        <dbReference type="PROSITE" id="PS51184"/>
    </source>
</evidence>
<feature type="domain" description="JmjC" evidence="1">
    <location>
        <begin position="95"/>
        <end position="252"/>
    </location>
</feature>
<protein>
    <submittedName>
        <fullName evidence="2">Cupin-like domain-containing protein</fullName>
    </submittedName>
</protein>
<dbReference type="Pfam" id="PF13621">
    <property type="entry name" value="Cupin_8"/>
    <property type="match status" value="1"/>
</dbReference>
<dbReference type="PANTHER" id="PTHR12461">
    <property type="entry name" value="HYPOXIA-INDUCIBLE FACTOR 1 ALPHA INHIBITOR-RELATED"/>
    <property type="match status" value="1"/>
</dbReference>
<evidence type="ECO:0000313" key="2">
    <source>
        <dbReference type="EMBL" id="SIO30145.1"/>
    </source>
</evidence>
<dbReference type="Gene3D" id="2.60.120.650">
    <property type="entry name" value="Cupin"/>
    <property type="match status" value="1"/>
</dbReference>
<reference evidence="3" key="1">
    <citation type="submission" date="2016-12" db="EMBL/GenBank/DDBJ databases">
        <authorList>
            <person name="Varghese N."/>
            <person name="Submissions S."/>
        </authorList>
    </citation>
    <scope>NUCLEOTIDE SEQUENCE [LARGE SCALE GENOMIC DNA]</scope>
    <source>
        <strain evidence="3">DSM 16779</strain>
    </source>
</reference>
<organism evidence="2 3">
    <name type="scientific">Chryseobacterium scophthalmum</name>
    <dbReference type="NCBI Taxonomy" id="59733"/>
    <lineage>
        <taxon>Bacteria</taxon>
        <taxon>Pseudomonadati</taxon>
        <taxon>Bacteroidota</taxon>
        <taxon>Flavobacteriia</taxon>
        <taxon>Flavobacteriales</taxon>
        <taxon>Weeksellaceae</taxon>
        <taxon>Chryseobacterium group</taxon>
        <taxon>Chryseobacterium</taxon>
    </lineage>
</organism>
<dbReference type="InterPro" id="IPR003347">
    <property type="entry name" value="JmjC_dom"/>
</dbReference>
<name>A0A1N6IDY3_9FLAO</name>
<evidence type="ECO:0000313" key="3">
    <source>
        <dbReference type="Proteomes" id="UP000184782"/>
    </source>
</evidence>
<dbReference type="OrthoDB" id="2942327at2"/>
<dbReference type="SUPFAM" id="SSF51197">
    <property type="entry name" value="Clavaminate synthase-like"/>
    <property type="match status" value="1"/>
</dbReference>
<dbReference type="PANTHER" id="PTHR12461:SF105">
    <property type="entry name" value="HYPOXIA-INDUCIBLE FACTOR 1-ALPHA INHIBITOR"/>
    <property type="match status" value="1"/>
</dbReference>
<dbReference type="Proteomes" id="UP000184782">
    <property type="component" value="Unassembled WGS sequence"/>
</dbReference>
<dbReference type="EMBL" id="FSRQ01000003">
    <property type="protein sequence ID" value="SIO30145.1"/>
    <property type="molecule type" value="Genomic_DNA"/>
</dbReference>
<dbReference type="AlphaFoldDB" id="A0A1N6IDY3"/>
<dbReference type="SMART" id="SM00558">
    <property type="entry name" value="JmjC"/>
    <property type="match status" value="1"/>
</dbReference>
<proteinExistence type="predicted"/>
<gene>
    <name evidence="2" type="ORF">SAMN05421769_3344</name>
</gene>
<dbReference type="PROSITE" id="PS51184">
    <property type="entry name" value="JMJC"/>
    <property type="match status" value="1"/>
</dbReference>